<evidence type="ECO:0000256" key="8">
    <source>
        <dbReference type="ARBA" id="ARBA00023008"/>
    </source>
</evidence>
<evidence type="ECO:0000259" key="17">
    <source>
        <dbReference type="Pfam" id="PF03443"/>
    </source>
</evidence>
<feature type="chain" id="PRO_5047443294" description="lytic cellulose monooxygenase (C4-dehydrogenating)" evidence="16">
    <location>
        <begin position="21"/>
        <end position="314"/>
    </location>
</feature>
<keyword evidence="3" id="KW-0964">Secreted</keyword>
<keyword evidence="11" id="KW-0119">Carbohydrate metabolism</keyword>
<evidence type="ECO:0000256" key="6">
    <source>
        <dbReference type="ARBA" id="ARBA00023001"/>
    </source>
</evidence>
<sequence>MTSLSSYFFAAVLLVTTAAAHSHIDYVTVNGLMYPGFIPRLGADNPPETVGWSETALDDGFVPPSNYTSPDIICHKDGSPPRAHVPVSPGDVISMQWNGWPASHVGPILSYLAPCDSTNTNNSDGCASVDKTKLEFTKIDDAAPVFFNESGGPPGFWSTNTLIASNNSWLVGLPTTLSPGAYVLRHELIALHYANRTDGAQNYPQCVNLWVTATGAGNGAAVRSPRKRRTAGNSLNRREKGHLATEMYHADDPGIKIDIYKNLTTYQIPGPTLASDAKPVPVPSQSNMLAQAAGTPVLVSGTTAVPFPKATGRS</sequence>
<reference evidence="18 19" key="1">
    <citation type="submission" date="2024-02" db="EMBL/GenBank/DDBJ databases">
        <title>De novo assembly and annotation of 12 fungi associated with fruit tree decline syndrome in Ontario, Canada.</title>
        <authorList>
            <person name="Sulman M."/>
            <person name="Ellouze W."/>
            <person name="Ilyukhin E."/>
        </authorList>
    </citation>
    <scope>NUCLEOTIDE SEQUENCE [LARGE SCALE GENOMIC DNA]</scope>
    <source>
        <strain evidence="18 19">M169</strain>
    </source>
</reference>
<evidence type="ECO:0000256" key="12">
    <source>
        <dbReference type="ARBA" id="ARBA00023326"/>
    </source>
</evidence>
<evidence type="ECO:0000256" key="7">
    <source>
        <dbReference type="ARBA" id="ARBA00023002"/>
    </source>
</evidence>
<evidence type="ECO:0000256" key="1">
    <source>
        <dbReference type="ARBA" id="ARBA00001973"/>
    </source>
</evidence>
<evidence type="ECO:0000256" key="9">
    <source>
        <dbReference type="ARBA" id="ARBA00023033"/>
    </source>
</evidence>
<evidence type="ECO:0000256" key="2">
    <source>
        <dbReference type="ARBA" id="ARBA00004613"/>
    </source>
</evidence>
<dbReference type="Proteomes" id="UP001430848">
    <property type="component" value="Unassembled WGS sequence"/>
</dbReference>
<keyword evidence="6" id="KW-0136">Cellulose degradation</keyword>
<comment type="similarity">
    <text evidence="13">Belongs to the polysaccharide monooxygenase AA9 family.</text>
</comment>
<dbReference type="InterPro" id="IPR049892">
    <property type="entry name" value="AA9"/>
</dbReference>
<evidence type="ECO:0000256" key="3">
    <source>
        <dbReference type="ARBA" id="ARBA00022525"/>
    </source>
</evidence>
<dbReference type="PANTHER" id="PTHR33353">
    <property type="entry name" value="PUTATIVE (AFU_ORTHOLOGUE AFUA_1G12560)-RELATED"/>
    <property type="match status" value="1"/>
</dbReference>
<evidence type="ECO:0000256" key="13">
    <source>
        <dbReference type="ARBA" id="ARBA00044502"/>
    </source>
</evidence>
<evidence type="ECO:0000256" key="5">
    <source>
        <dbReference type="ARBA" id="ARBA00022729"/>
    </source>
</evidence>
<protein>
    <recommendedName>
        <fullName evidence="15">lytic cellulose monooxygenase (C4-dehydrogenating)</fullName>
        <ecNumber evidence="15">1.14.99.56</ecNumber>
    </recommendedName>
</protein>
<evidence type="ECO:0000256" key="4">
    <source>
        <dbReference type="ARBA" id="ARBA00022723"/>
    </source>
</evidence>
<comment type="subcellular location">
    <subcellularLocation>
        <location evidence="2">Secreted</location>
    </subcellularLocation>
</comment>
<comment type="cofactor">
    <cofactor evidence="1">
        <name>Cu(2+)</name>
        <dbReference type="ChEBI" id="CHEBI:29036"/>
    </cofactor>
</comment>
<evidence type="ECO:0000313" key="18">
    <source>
        <dbReference type="EMBL" id="KAK7723469.1"/>
    </source>
</evidence>
<keyword evidence="19" id="KW-1185">Reference proteome</keyword>
<feature type="signal peptide" evidence="16">
    <location>
        <begin position="1"/>
        <end position="20"/>
    </location>
</feature>
<comment type="catalytic activity">
    <reaction evidence="14">
        <text>[(1-&gt;4)-beta-D-glucosyl]n+m + reduced acceptor + O2 = 4-dehydro-beta-D-glucosyl-[(1-&gt;4)-beta-D-glucosyl]n-1 + [(1-&gt;4)-beta-D-glucosyl]m + acceptor + H2O.</text>
        <dbReference type="EC" id="1.14.99.56"/>
    </reaction>
</comment>
<keyword evidence="8" id="KW-0186">Copper</keyword>
<comment type="caution">
    <text evidence="18">The sequence shown here is derived from an EMBL/GenBank/DDBJ whole genome shotgun (WGS) entry which is preliminary data.</text>
</comment>
<keyword evidence="4" id="KW-0479">Metal-binding</keyword>
<dbReference type="CDD" id="cd21175">
    <property type="entry name" value="LPMO_AA9"/>
    <property type="match status" value="1"/>
</dbReference>
<evidence type="ECO:0000256" key="16">
    <source>
        <dbReference type="SAM" id="SignalP"/>
    </source>
</evidence>
<keyword evidence="12" id="KW-0624">Polysaccharide degradation</keyword>
<dbReference type="PANTHER" id="PTHR33353:SF36">
    <property type="entry name" value="ENDO-BETA-1,4-GLUCANASE D"/>
    <property type="match status" value="1"/>
</dbReference>
<proteinExistence type="inferred from homology"/>
<dbReference type="Gene3D" id="2.70.50.70">
    <property type="match status" value="1"/>
</dbReference>
<accession>A0ABR1P1E1</accession>
<name>A0ABR1P1E1_DIAER</name>
<evidence type="ECO:0000313" key="19">
    <source>
        <dbReference type="Proteomes" id="UP001430848"/>
    </source>
</evidence>
<organism evidence="18 19">
    <name type="scientific">Diaporthe eres</name>
    <name type="common">Phomopsis oblonga</name>
    <dbReference type="NCBI Taxonomy" id="83184"/>
    <lineage>
        <taxon>Eukaryota</taxon>
        <taxon>Fungi</taxon>
        <taxon>Dikarya</taxon>
        <taxon>Ascomycota</taxon>
        <taxon>Pezizomycotina</taxon>
        <taxon>Sordariomycetes</taxon>
        <taxon>Sordariomycetidae</taxon>
        <taxon>Diaporthales</taxon>
        <taxon>Diaporthaceae</taxon>
        <taxon>Diaporthe</taxon>
        <taxon>Diaporthe eres species complex</taxon>
    </lineage>
</organism>
<keyword evidence="10" id="KW-1015">Disulfide bond</keyword>
<evidence type="ECO:0000256" key="14">
    <source>
        <dbReference type="ARBA" id="ARBA00045077"/>
    </source>
</evidence>
<keyword evidence="7" id="KW-0560">Oxidoreductase</keyword>
<dbReference type="EMBL" id="JAKNSF020000060">
    <property type="protein sequence ID" value="KAK7723469.1"/>
    <property type="molecule type" value="Genomic_DNA"/>
</dbReference>
<evidence type="ECO:0000256" key="11">
    <source>
        <dbReference type="ARBA" id="ARBA00023277"/>
    </source>
</evidence>
<evidence type="ECO:0000256" key="10">
    <source>
        <dbReference type="ARBA" id="ARBA00023157"/>
    </source>
</evidence>
<keyword evidence="5 16" id="KW-0732">Signal</keyword>
<dbReference type="EC" id="1.14.99.56" evidence="15"/>
<dbReference type="Pfam" id="PF03443">
    <property type="entry name" value="AA9"/>
    <property type="match status" value="1"/>
</dbReference>
<dbReference type="InterPro" id="IPR005103">
    <property type="entry name" value="AA9_LPMO"/>
</dbReference>
<evidence type="ECO:0000256" key="15">
    <source>
        <dbReference type="ARBA" id="ARBA00047174"/>
    </source>
</evidence>
<gene>
    <name evidence="18" type="ORF">SLS63_008882</name>
</gene>
<feature type="domain" description="Auxiliary Activity family 9 catalytic" evidence="17">
    <location>
        <begin position="21"/>
        <end position="265"/>
    </location>
</feature>
<keyword evidence="9" id="KW-0503">Monooxygenase</keyword>